<dbReference type="EMBL" id="CP104003">
    <property type="protein sequence ID" value="UWM52850.1"/>
    <property type="molecule type" value="Genomic_DNA"/>
</dbReference>
<dbReference type="Proteomes" id="UP001057580">
    <property type="component" value="Chromosome"/>
</dbReference>
<feature type="transmembrane region" description="Helical" evidence="1">
    <location>
        <begin position="18"/>
        <end position="39"/>
    </location>
</feature>
<dbReference type="SMART" id="SM00014">
    <property type="entry name" value="acidPPc"/>
    <property type="match status" value="1"/>
</dbReference>
<feature type="transmembrane region" description="Helical" evidence="1">
    <location>
        <begin position="115"/>
        <end position="138"/>
    </location>
</feature>
<feature type="transmembrane region" description="Helical" evidence="1">
    <location>
        <begin position="60"/>
        <end position="81"/>
    </location>
</feature>
<keyword evidence="1" id="KW-0472">Membrane</keyword>
<keyword evidence="1" id="KW-0812">Transmembrane</keyword>
<dbReference type="PANTHER" id="PTHR14969:SF13">
    <property type="entry name" value="AT30094P"/>
    <property type="match status" value="1"/>
</dbReference>
<dbReference type="AlphaFoldDB" id="A0A9E7QZD9"/>
<dbReference type="InterPro" id="IPR000326">
    <property type="entry name" value="PAP2/HPO"/>
</dbReference>
<evidence type="ECO:0000259" key="2">
    <source>
        <dbReference type="SMART" id="SM00014"/>
    </source>
</evidence>
<keyword evidence="4" id="KW-1185">Reference proteome</keyword>
<feature type="transmembrane region" description="Helical" evidence="1">
    <location>
        <begin position="248"/>
        <end position="270"/>
    </location>
</feature>
<sequence length="301" mass="30332">MSHGLGVTEFLTANTPDVFVVLFAVLTQLGGLWFYFLALTAAYTLGEGLLPRAFLDRERVAYLVALALGAAALTATLKGLVAHPRPPTATVAAGADLVPEALRPLYERAATEDGFALPSGHATGATVIYGGVATVLAAGTRRQRYLRAGLVVAVVALSRLVLGVHYLGDVLAGVAVGAGYLLLVDRVAGRGARPELAFSVAGVVAALAVLVEGFGAESTAVLGAALGARLVWGAVGGDVRALDTTRTVGVLALAFSLPVFGGLFGATYALEPAAPLALLGGAVSVGGILVAPLIGSRLAGR</sequence>
<dbReference type="RefSeq" id="WP_260591845.1">
    <property type="nucleotide sequence ID" value="NZ_CP104003.1"/>
</dbReference>
<gene>
    <name evidence="3" type="ORF">N0B31_11890</name>
</gene>
<evidence type="ECO:0000256" key="1">
    <source>
        <dbReference type="SAM" id="Phobius"/>
    </source>
</evidence>
<dbReference type="KEGG" id="ssai:N0B31_11890"/>
<keyword evidence="1" id="KW-1133">Transmembrane helix</keyword>
<dbReference type="GeneID" id="74943134"/>
<name>A0A9E7QZD9_9EURY</name>
<accession>A0A9E7QZD9</accession>
<dbReference type="InterPro" id="IPR036938">
    <property type="entry name" value="PAP2/HPO_sf"/>
</dbReference>
<evidence type="ECO:0000313" key="4">
    <source>
        <dbReference type="Proteomes" id="UP001057580"/>
    </source>
</evidence>
<reference evidence="3" key="1">
    <citation type="submission" date="2022-09" db="EMBL/GenBank/DDBJ databases">
        <title>Diverse halophilic archaea isolated from saline environments.</title>
        <authorList>
            <person name="Cui H.-L."/>
        </authorList>
    </citation>
    <scope>NUCLEOTIDE SEQUENCE</scope>
    <source>
        <strain evidence="3">ZS-35-S2</strain>
    </source>
</reference>
<proteinExistence type="predicted"/>
<feature type="transmembrane region" description="Helical" evidence="1">
    <location>
        <begin position="220"/>
        <end position="236"/>
    </location>
</feature>
<feature type="transmembrane region" description="Helical" evidence="1">
    <location>
        <begin position="196"/>
        <end position="214"/>
    </location>
</feature>
<dbReference type="Pfam" id="PF01569">
    <property type="entry name" value="PAP2"/>
    <property type="match status" value="1"/>
</dbReference>
<protein>
    <submittedName>
        <fullName evidence="3">Phosphatase PAP2 family protein</fullName>
    </submittedName>
</protein>
<dbReference type="Gene3D" id="1.20.144.10">
    <property type="entry name" value="Phosphatidic acid phosphatase type 2/haloperoxidase"/>
    <property type="match status" value="1"/>
</dbReference>
<evidence type="ECO:0000313" key="3">
    <source>
        <dbReference type="EMBL" id="UWM52850.1"/>
    </source>
</evidence>
<feature type="transmembrane region" description="Helical" evidence="1">
    <location>
        <begin position="145"/>
        <end position="164"/>
    </location>
</feature>
<feature type="transmembrane region" description="Helical" evidence="1">
    <location>
        <begin position="170"/>
        <end position="189"/>
    </location>
</feature>
<organism evidence="3 4">
    <name type="scientific">Salinirubellus salinus</name>
    <dbReference type="NCBI Taxonomy" id="1364945"/>
    <lineage>
        <taxon>Archaea</taxon>
        <taxon>Methanobacteriati</taxon>
        <taxon>Methanobacteriota</taxon>
        <taxon>Stenosarchaea group</taxon>
        <taxon>Halobacteria</taxon>
        <taxon>Halobacteriales</taxon>
        <taxon>Natronomonadaceae</taxon>
        <taxon>Salinirubellus</taxon>
    </lineage>
</organism>
<dbReference type="PANTHER" id="PTHR14969">
    <property type="entry name" value="SPHINGOSINE-1-PHOSPHATE PHOSPHOHYDROLASE"/>
    <property type="match status" value="1"/>
</dbReference>
<feature type="domain" description="Phosphatidic acid phosphatase type 2/haloperoxidase" evidence="2">
    <location>
        <begin position="60"/>
        <end position="185"/>
    </location>
</feature>
<dbReference type="SUPFAM" id="SSF48317">
    <property type="entry name" value="Acid phosphatase/Vanadium-dependent haloperoxidase"/>
    <property type="match status" value="1"/>
</dbReference>
<feature type="transmembrane region" description="Helical" evidence="1">
    <location>
        <begin position="276"/>
        <end position="295"/>
    </location>
</feature>